<dbReference type="eggNOG" id="COG1309">
    <property type="taxonomic scope" value="Bacteria"/>
</dbReference>
<comment type="caution">
    <text evidence="5">The sequence shown here is derived from an EMBL/GenBank/DDBJ whole genome shotgun (WGS) entry which is preliminary data.</text>
</comment>
<dbReference type="Pfam" id="PF17939">
    <property type="entry name" value="TetR_C_30"/>
    <property type="match status" value="1"/>
</dbReference>
<dbReference type="SUPFAM" id="SSF46689">
    <property type="entry name" value="Homeodomain-like"/>
    <property type="match status" value="1"/>
</dbReference>
<feature type="region of interest" description="Disordered" evidence="3">
    <location>
        <begin position="218"/>
        <end position="237"/>
    </location>
</feature>
<dbReference type="Gene3D" id="1.10.357.10">
    <property type="entry name" value="Tetracycline Repressor, domain 2"/>
    <property type="match status" value="1"/>
</dbReference>
<dbReference type="InterPro" id="IPR036271">
    <property type="entry name" value="Tet_transcr_reg_TetR-rel_C_sf"/>
</dbReference>
<dbReference type="InterPro" id="IPR050109">
    <property type="entry name" value="HTH-type_TetR-like_transc_reg"/>
</dbReference>
<dbReference type="PROSITE" id="PS50977">
    <property type="entry name" value="HTH_TETR_2"/>
    <property type="match status" value="1"/>
</dbReference>
<gene>
    <name evidence="5" type="ORF">C666_15065</name>
</gene>
<name>N6YTQ6_THAL4</name>
<keyword evidence="1 2" id="KW-0238">DNA-binding</keyword>
<evidence type="ECO:0000313" key="5">
    <source>
        <dbReference type="EMBL" id="ENO85563.1"/>
    </source>
</evidence>
<dbReference type="Pfam" id="PF00440">
    <property type="entry name" value="TetR_N"/>
    <property type="match status" value="1"/>
</dbReference>
<dbReference type="PRINTS" id="PR00455">
    <property type="entry name" value="HTHTETR"/>
</dbReference>
<proteinExistence type="predicted"/>
<organism evidence="5 6">
    <name type="scientific">Thauera linaloolentis (strain DSM 12138 / JCM 21573 / CCUG 41526 / CIP 105981 / IAM 15112 / NBRC 102519 / 47Lol)</name>
    <dbReference type="NCBI Taxonomy" id="1123367"/>
    <lineage>
        <taxon>Bacteria</taxon>
        <taxon>Pseudomonadati</taxon>
        <taxon>Pseudomonadota</taxon>
        <taxon>Betaproteobacteria</taxon>
        <taxon>Rhodocyclales</taxon>
        <taxon>Zoogloeaceae</taxon>
        <taxon>Thauera</taxon>
    </lineage>
</organism>
<feature type="DNA-binding region" description="H-T-H motif" evidence="2">
    <location>
        <begin position="31"/>
        <end position="50"/>
    </location>
</feature>
<dbReference type="InterPro" id="IPR041586">
    <property type="entry name" value="PsrA_TetR_C"/>
</dbReference>
<evidence type="ECO:0000256" key="2">
    <source>
        <dbReference type="PROSITE-ProRule" id="PRU00335"/>
    </source>
</evidence>
<evidence type="ECO:0000313" key="6">
    <source>
        <dbReference type="Proteomes" id="UP000013232"/>
    </source>
</evidence>
<dbReference type="STRING" id="1123367.GCA_000621305_02695"/>
<evidence type="ECO:0000256" key="3">
    <source>
        <dbReference type="SAM" id="MobiDB-lite"/>
    </source>
</evidence>
<accession>N6YTQ6</accession>
<dbReference type="AlphaFoldDB" id="N6YTQ6"/>
<dbReference type="InterPro" id="IPR009057">
    <property type="entry name" value="Homeodomain-like_sf"/>
</dbReference>
<dbReference type="EMBL" id="AMXE01000072">
    <property type="protein sequence ID" value="ENO85563.1"/>
    <property type="molecule type" value="Genomic_DNA"/>
</dbReference>
<evidence type="ECO:0000256" key="1">
    <source>
        <dbReference type="ARBA" id="ARBA00023125"/>
    </source>
</evidence>
<dbReference type="Proteomes" id="UP000013232">
    <property type="component" value="Unassembled WGS sequence"/>
</dbReference>
<dbReference type="GO" id="GO:0003700">
    <property type="term" value="F:DNA-binding transcription factor activity"/>
    <property type="evidence" value="ECO:0007669"/>
    <property type="project" value="TreeGrafter"/>
</dbReference>
<reference evidence="5 6" key="1">
    <citation type="submission" date="2012-09" db="EMBL/GenBank/DDBJ databases">
        <title>Draft Genome Sequences of 6 Strains from Genus Thauera.</title>
        <authorList>
            <person name="Liu B."/>
            <person name="Shapleigh J.P."/>
            <person name="Frostegard A.H."/>
        </authorList>
    </citation>
    <scope>NUCLEOTIDE SEQUENCE [LARGE SCALE GENOMIC DNA]</scope>
    <source>
        <strain evidence="6">47Lol / DSM 12138</strain>
    </source>
</reference>
<keyword evidence="6" id="KW-1185">Reference proteome</keyword>
<dbReference type="SUPFAM" id="SSF48498">
    <property type="entry name" value="Tetracyclin repressor-like, C-terminal domain"/>
    <property type="match status" value="1"/>
</dbReference>
<dbReference type="PANTHER" id="PTHR30055">
    <property type="entry name" value="HTH-TYPE TRANSCRIPTIONAL REGULATOR RUTR"/>
    <property type="match status" value="1"/>
</dbReference>
<evidence type="ECO:0000259" key="4">
    <source>
        <dbReference type="PROSITE" id="PS50977"/>
    </source>
</evidence>
<sequence length="237" mass="26033">MPRRNNPDGARQAILDAAEKLLAERGYYGVTMREIAAEAGLKLNMLTYHFGTKDELYARVIKRRAPEYLAAVEAELDAALAAAGAGRPAAEAILLAFLRPSFGLSMRGGAGWKSYMQLLAQAMGNRQTAAFLQPARELFDPLLKRFVQVFRQARSDVDELRIHWAFYLVEAAMTHILTEAGIVDRHSDGRCRSSDLDRVLDEMVPFFSRGFAGLPGGAETGGRAGEAYPRWSPAEAG</sequence>
<dbReference type="InterPro" id="IPR001647">
    <property type="entry name" value="HTH_TetR"/>
</dbReference>
<dbReference type="GO" id="GO:0000976">
    <property type="term" value="F:transcription cis-regulatory region binding"/>
    <property type="evidence" value="ECO:0007669"/>
    <property type="project" value="TreeGrafter"/>
</dbReference>
<dbReference type="PANTHER" id="PTHR30055:SF235">
    <property type="entry name" value="TRANSCRIPTIONAL REGULATORY PROTEIN"/>
    <property type="match status" value="1"/>
</dbReference>
<feature type="domain" description="HTH tetR-type" evidence="4">
    <location>
        <begin position="8"/>
        <end position="68"/>
    </location>
</feature>
<protein>
    <submittedName>
        <fullName evidence="5">TetR family transcriptional regulator</fullName>
    </submittedName>
</protein>